<sequence length="27" mass="3187">MLKLSYTYFSKFCNILCIPNINDKVMS</sequence>
<dbReference type="EMBL" id="CAKOFQ010007778">
    <property type="protein sequence ID" value="CAH2008017.1"/>
    <property type="molecule type" value="Genomic_DNA"/>
</dbReference>
<dbReference type="AlphaFoldDB" id="A0A9P0M988"/>
<gene>
    <name evidence="1" type="ORF">ACAOBT_LOCUS29962</name>
</gene>
<evidence type="ECO:0000313" key="1">
    <source>
        <dbReference type="EMBL" id="CAH2008017.1"/>
    </source>
</evidence>
<proteinExistence type="predicted"/>
<accession>A0A9P0M988</accession>
<dbReference type="Proteomes" id="UP001152888">
    <property type="component" value="Unassembled WGS sequence"/>
</dbReference>
<evidence type="ECO:0000313" key="2">
    <source>
        <dbReference type="Proteomes" id="UP001152888"/>
    </source>
</evidence>
<organism evidence="1 2">
    <name type="scientific">Acanthoscelides obtectus</name>
    <name type="common">Bean weevil</name>
    <name type="synonym">Bruchus obtectus</name>
    <dbReference type="NCBI Taxonomy" id="200917"/>
    <lineage>
        <taxon>Eukaryota</taxon>
        <taxon>Metazoa</taxon>
        <taxon>Ecdysozoa</taxon>
        <taxon>Arthropoda</taxon>
        <taxon>Hexapoda</taxon>
        <taxon>Insecta</taxon>
        <taxon>Pterygota</taxon>
        <taxon>Neoptera</taxon>
        <taxon>Endopterygota</taxon>
        <taxon>Coleoptera</taxon>
        <taxon>Polyphaga</taxon>
        <taxon>Cucujiformia</taxon>
        <taxon>Chrysomeloidea</taxon>
        <taxon>Chrysomelidae</taxon>
        <taxon>Bruchinae</taxon>
        <taxon>Bruchini</taxon>
        <taxon>Acanthoscelides</taxon>
    </lineage>
</organism>
<keyword evidence="2" id="KW-1185">Reference proteome</keyword>
<name>A0A9P0M988_ACAOB</name>
<comment type="caution">
    <text evidence="1">The sequence shown here is derived from an EMBL/GenBank/DDBJ whole genome shotgun (WGS) entry which is preliminary data.</text>
</comment>
<reference evidence="1" key="1">
    <citation type="submission" date="2022-03" db="EMBL/GenBank/DDBJ databases">
        <authorList>
            <person name="Sayadi A."/>
        </authorList>
    </citation>
    <scope>NUCLEOTIDE SEQUENCE</scope>
</reference>
<protein>
    <submittedName>
        <fullName evidence="1">Uncharacterized protein</fullName>
    </submittedName>
</protein>